<protein>
    <submittedName>
        <fullName evidence="1">Uncharacterized protein</fullName>
    </submittedName>
</protein>
<dbReference type="OrthoDB" id="565040at2759"/>
<accession>A0A7J7II34</accession>
<comment type="caution">
    <text evidence="1">The sequence shown here is derived from an EMBL/GenBank/DDBJ whole genome shotgun (WGS) entry which is preliminary data.</text>
</comment>
<name>A0A7J7II34_9RHOD</name>
<reference evidence="1 2" key="1">
    <citation type="journal article" date="2020" name="J. Phycol.">
        <title>Comparative genome analysis reveals Cyanidiococcus gen. nov., a new extremophilic red algal genus sister to Cyanidioschyzon (Cyanidioschyzonaceae, Rhodophyta).</title>
        <authorList>
            <person name="Liu S.-L."/>
            <person name="Chiang Y.-R."/>
            <person name="Yoon H.S."/>
            <person name="Fu H.-Y."/>
        </authorList>
    </citation>
    <scope>NUCLEOTIDE SEQUENCE [LARGE SCALE GENOMIC DNA]</scope>
    <source>
        <strain evidence="1 2">THAL066</strain>
    </source>
</reference>
<sequence length="243" mass="27543">MRVRASSVETIAENDDVSWEDVKNGETWIRLAGYGSLLSASSARRTCPRMQRHRLAWVRGYRRIFCLVSLTCVHQGAPYAKWLSKEVAACAAFPSDSRELLVVAVFDIPKAELKAYLDRESQYDFTLVECFEAETGKCVKAIMCVAPFDLWTASPDVQPPKKTPRRAYRTCYSGPLWRRDILPSQPYLDLCMRAARSLGVLDSFLDNSYLADGRTCLRKYVQEQERFSSGRAAFTNGEAWNGL</sequence>
<keyword evidence="2" id="KW-1185">Reference proteome</keyword>
<dbReference type="PANTHER" id="PTHR35748">
    <property type="entry name" value="OS05G0358400 PROTEIN"/>
    <property type="match status" value="1"/>
</dbReference>
<proteinExistence type="predicted"/>
<dbReference type="Gene3D" id="3.10.490.10">
    <property type="entry name" value="Gamma-glutamyl cyclotransferase-like"/>
    <property type="match status" value="1"/>
</dbReference>
<gene>
    <name evidence="1" type="ORF">F1559_001917</name>
</gene>
<dbReference type="Proteomes" id="UP000530660">
    <property type="component" value="Unassembled WGS sequence"/>
</dbReference>
<dbReference type="EMBL" id="VWRR01000011">
    <property type="protein sequence ID" value="KAF6002177.1"/>
    <property type="molecule type" value="Genomic_DNA"/>
</dbReference>
<organism evidence="1 2">
    <name type="scientific">Cyanidiococcus yangmingshanensis</name>
    <dbReference type="NCBI Taxonomy" id="2690220"/>
    <lineage>
        <taxon>Eukaryota</taxon>
        <taxon>Rhodophyta</taxon>
        <taxon>Bangiophyceae</taxon>
        <taxon>Cyanidiales</taxon>
        <taxon>Cyanidiaceae</taxon>
        <taxon>Cyanidiococcus</taxon>
    </lineage>
</organism>
<dbReference type="PANTHER" id="PTHR35748:SF1">
    <property type="entry name" value="OS05G0358400 PROTEIN"/>
    <property type="match status" value="1"/>
</dbReference>
<evidence type="ECO:0000313" key="2">
    <source>
        <dbReference type="Proteomes" id="UP000530660"/>
    </source>
</evidence>
<dbReference type="AlphaFoldDB" id="A0A7J7II34"/>
<evidence type="ECO:0000313" key="1">
    <source>
        <dbReference type="EMBL" id="KAF6002177.1"/>
    </source>
</evidence>